<keyword evidence="3" id="KW-1185">Reference proteome</keyword>
<feature type="signal peptide" evidence="1">
    <location>
        <begin position="1"/>
        <end position="28"/>
    </location>
</feature>
<feature type="chain" id="PRO_5001455337" evidence="1">
    <location>
        <begin position="29"/>
        <end position="245"/>
    </location>
</feature>
<evidence type="ECO:0000313" key="2">
    <source>
        <dbReference type="EMBL" id="EXF79307.1"/>
    </source>
</evidence>
<evidence type="ECO:0000256" key="1">
    <source>
        <dbReference type="SAM" id="SignalP"/>
    </source>
</evidence>
<dbReference type="Proteomes" id="UP000020467">
    <property type="component" value="Unassembled WGS sequence"/>
</dbReference>
<protein>
    <submittedName>
        <fullName evidence="2">Uncharacterized protein</fullName>
    </submittedName>
</protein>
<proteinExistence type="predicted"/>
<evidence type="ECO:0000313" key="3">
    <source>
        <dbReference type="Proteomes" id="UP000020467"/>
    </source>
</evidence>
<reference evidence="2 3" key="1">
    <citation type="submission" date="2014-02" db="EMBL/GenBank/DDBJ databases">
        <title>The genome sequence of Colletotrichum fioriniae PJ7.</title>
        <authorList>
            <person name="Baroncelli R."/>
            <person name="Thon M.R."/>
        </authorList>
    </citation>
    <scope>NUCLEOTIDE SEQUENCE [LARGE SCALE GENOMIC DNA]</scope>
    <source>
        <strain evidence="2 3">PJ7</strain>
    </source>
</reference>
<name>A0A010QH82_9PEZI</name>
<organism evidence="2 3">
    <name type="scientific">Colletotrichum fioriniae PJ7</name>
    <dbReference type="NCBI Taxonomy" id="1445577"/>
    <lineage>
        <taxon>Eukaryota</taxon>
        <taxon>Fungi</taxon>
        <taxon>Dikarya</taxon>
        <taxon>Ascomycota</taxon>
        <taxon>Pezizomycotina</taxon>
        <taxon>Sordariomycetes</taxon>
        <taxon>Hypocreomycetidae</taxon>
        <taxon>Glomerellales</taxon>
        <taxon>Glomerellaceae</taxon>
        <taxon>Colletotrichum</taxon>
        <taxon>Colletotrichum acutatum species complex</taxon>
    </lineage>
</organism>
<sequence length="245" mass="27249">MSHTLYTTAAMVSCTAVVLLSAQLFSRAESPRRPAVTLPSEAFSLALEAGHSQRRCRCLERRAEHQLRKALRREERLVAAFNDAGRLLLNRRTAFGVGHWTTVYGYPSTGGCYTLKCDAVELDYLGLSRSEPTLRSGDLEEEDAHCARMMKLGPNWWKSLTHYLVNQSFGNSTWEDAVVIAGYPAAGGLWLLKTTKAEAADAGAARIHNAKDMEERCQMIESCGGRFYEEIDEVPELVVRILGVH</sequence>
<keyword evidence="1" id="KW-0732">Signal</keyword>
<accession>A0A010QH82</accession>
<dbReference type="HOGENOM" id="CLU_1133496_0_0_1"/>
<dbReference type="KEGG" id="cfj:CFIO01_02042"/>
<dbReference type="OrthoDB" id="4487429at2759"/>
<gene>
    <name evidence="2" type="ORF">CFIO01_02042</name>
</gene>
<dbReference type="EMBL" id="JARH01000559">
    <property type="protein sequence ID" value="EXF79307.1"/>
    <property type="molecule type" value="Genomic_DNA"/>
</dbReference>
<comment type="caution">
    <text evidence="2">The sequence shown here is derived from an EMBL/GenBank/DDBJ whole genome shotgun (WGS) entry which is preliminary data.</text>
</comment>
<dbReference type="AlphaFoldDB" id="A0A010QH82"/>